<evidence type="ECO:0000256" key="2">
    <source>
        <dbReference type="ARBA" id="ARBA00022801"/>
    </source>
</evidence>
<gene>
    <name evidence="5" type="ORF">SAMN05444000_11132</name>
</gene>
<sequence length="229" mass="24800">MEPRFTPVADHAVLVSFANEINEDAHAIVVSLDRAIAAHPPVGFIETVPALVNLLVSFDVMETDHARIENHVRALLAGLEIQKVMGIQRQVQVCYEPPFAPDLAAVASATGLSEEVVVNAHLAGQYDVLMYGFSPGYAYLSGVSEQIQVPRKPAPVRDVPEGSVIIAGPQCLVTTLTMPTGWSIIGRSPTPILTGDPEHPFLFDVGDSVVFERIDRDTFDRLQKDAGHV</sequence>
<dbReference type="EMBL" id="FQZQ01000011">
    <property type="protein sequence ID" value="SHJ64067.1"/>
    <property type="molecule type" value="Genomic_DNA"/>
</dbReference>
<dbReference type="Gene3D" id="3.30.1360.40">
    <property type="match status" value="1"/>
</dbReference>
<dbReference type="SUPFAM" id="SSF50891">
    <property type="entry name" value="Cyclophilin-like"/>
    <property type="match status" value="1"/>
</dbReference>
<dbReference type="GO" id="GO:0016787">
    <property type="term" value="F:hydrolase activity"/>
    <property type="evidence" value="ECO:0007669"/>
    <property type="project" value="UniProtKB-KW"/>
</dbReference>
<evidence type="ECO:0000313" key="6">
    <source>
        <dbReference type="Proteomes" id="UP000183982"/>
    </source>
</evidence>
<dbReference type="Proteomes" id="UP000183982">
    <property type="component" value="Unassembled WGS sequence"/>
</dbReference>
<dbReference type="STRING" id="1470563.SAMN05444000_11132"/>
<dbReference type="OrthoDB" id="9778567at2"/>
<protein>
    <submittedName>
        <fullName evidence="5">Inhibitor of KinA</fullName>
    </submittedName>
</protein>
<reference evidence="6" key="1">
    <citation type="submission" date="2016-11" db="EMBL/GenBank/DDBJ databases">
        <authorList>
            <person name="Varghese N."/>
            <person name="Submissions S."/>
        </authorList>
    </citation>
    <scope>NUCLEOTIDE SEQUENCE [LARGE SCALE GENOMIC DNA]</scope>
    <source>
        <strain evidence="6">DSM 100564</strain>
    </source>
</reference>
<feature type="domain" description="Carboxyltransferase" evidence="4">
    <location>
        <begin position="3"/>
        <end position="203"/>
    </location>
</feature>
<evidence type="ECO:0000256" key="1">
    <source>
        <dbReference type="ARBA" id="ARBA00022741"/>
    </source>
</evidence>
<dbReference type="Gene3D" id="2.40.100.10">
    <property type="entry name" value="Cyclophilin-like"/>
    <property type="match status" value="1"/>
</dbReference>
<proteinExistence type="predicted"/>
<keyword evidence="6" id="KW-1185">Reference proteome</keyword>
<evidence type="ECO:0000256" key="3">
    <source>
        <dbReference type="ARBA" id="ARBA00022840"/>
    </source>
</evidence>
<dbReference type="RefSeq" id="WP_073252460.1">
    <property type="nucleotide sequence ID" value="NZ_FQZQ01000011.1"/>
</dbReference>
<dbReference type="InterPro" id="IPR003833">
    <property type="entry name" value="CT_C_D"/>
</dbReference>
<evidence type="ECO:0000313" key="5">
    <source>
        <dbReference type="EMBL" id="SHJ64067.1"/>
    </source>
</evidence>
<keyword evidence="1" id="KW-0547">Nucleotide-binding</keyword>
<keyword evidence="3" id="KW-0067">ATP-binding</keyword>
<dbReference type="Pfam" id="PF02682">
    <property type="entry name" value="CT_C_D"/>
    <property type="match status" value="1"/>
</dbReference>
<evidence type="ECO:0000259" key="4">
    <source>
        <dbReference type="SMART" id="SM00796"/>
    </source>
</evidence>
<dbReference type="PANTHER" id="PTHR34698">
    <property type="entry name" value="5-OXOPROLINASE SUBUNIT B"/>
    <property type="match status" value="1"/>
</dbReference>
<dbReference type="GO" id="GO:0005524">
    <property type="term" value="F:ATP binding"/>
    <property type="evidence" value="ECO:0007669"/>
    <property type="project" value="UniProtKB-KW"/>
</dbReference>
<dbReference type="InterPro" id="IPR010016">
    <property type="entry name" value="PxpB"/>
</dbReference>
<name>A0A1M6KYP9_9RHOB</name>
<keyword evidence="2" id="KW-0378">Hydrolase</keyword>
<dbReference type="SMART" id="SM00796">
    <property type="entry name" value="AHS1"/>
    <property type="match status" value="1"/>
</dbReference>
<dbReference type="AlphaFoldDB" id="A0A1M6KYP9"/>
<dbReference type="SUPFAM" id="SSF160467">
    <property type="entry name" value="PH0987 N-terminal domain-like"/>
    <property type="match status" value="1"/>
</dbReference>
<organism evidence="5 6">
    <name type="scientific">Shimia gijangensis</name>
    <dbReference type="NCBI Taxonomy" id="1470563"/>
    <lineage>
        <taxon>Bacteria</taxon>
        <taxon>Pseudomonadati</taxon>
        <taxon>Pseudomonadota</taxon>
        <taxon>Alphaproteobacteria</taxon>
        <taxon>Rhodobacterales</taxon>
        <taxon>Roseobacteraceae</taxon>
    </lineage>
</organism>
<dbReference type="InterPro" id="IPR029000">
    <property type="entry name" value="Cyclophilin-like_dom_sf"/>
</dbReference>
<accession>A0A1M6KYP9</accession>
<dbReference type="PANTHER" id="PTHR34698:SF2">
    <property type="entry name" value="5-OXOPROLINASE SUBUNIT B"/>
    <property type="match status" value="1"/>
</dbReference>